<dbReference type="PANTHER" id="PTHR11452">
    <property type="entry name" value="ALPHA-GALACTOSIDASE/ALPHA-N-ACETYLGALACTOSAMINIDASE"/>
    <property type="match status" value="1"/>
</dbReference>
<dbReference type="CDD" id="cd14792">
    <property type="entry name" value="GH27"/>
    <property type="match status" value="1"/>
</dbReference>
<gene>
    <name evidence="10" type="ORF">E0L32_004197</name>
</gene>
<dbReference type="GO" id="GO:0005975">
    <property type="term" value="P:carbohydrate metabolic process"/>
    <property type="evidence" value="ECO:0007669"/>
    <property type="project" value="InterPro"/>
</dbReference>
<evidence type="ECO:0000256" key="1">
    <source>
        <dbReference type="ARBA" id="ARBA00001255"/>
    </source>
</evidence>
<evidence type="ECO:0000256" key="7">
    <source>
        <dbReference type="RuleBase" id="RU361168"/>
    </source>
</evidence>
<dbReference type="EC" id="3.2.1.22" evidence="3 7"/>
<feature type="domain" description="Alpha galactosidase C-terminal" evidence="9">
    <location>
        <begin position="322"/>
        <end position="395"/>
    </location>
</feature>
<accession>A0A507B1P5</accession>
<dbReference type="Pfam" id="PF16499">
    <property type="entry name" value="Melibiase_2"/>
    <property type="match status" value="1"/>
</dbReference>
<evidence type="ECO:0000313" key="10">
    <source>
        <dbReference type="EMBL" id="TPX16202.1"/>
    </source>
</evidence>
<dbReference type="GO" id="GO:0004557">
    <property type="term" value="F:alpha-galactosidase activity"/>
    <property type="evidence" value="ECO:0007669"/>
    <property type="project" value="UniProtKB-EC"/>
</dbReference>
<comment type="similarity">
    <text evidence="2 7">Belongs to the glycosyl hydrolase 27 family.</text>
</comment>
<dbReference type="EMBL" id="SKBQ01000019">
    <property type="protein sequence ID" value="TPX16202.1"/>
    <property type="molecule type" value="Genomic_DNA"/>
</dbReference>
<evidence type="ECO:0000256" key="5">
    <source>
        <dbReference type="ARBA" id="ARBA00022801"/>
    </source>
</evidence>
<keyword evidence="5 7" id="KW-0378">Hydrolase</keyword>
<keyword evidence="11" id="KW-1185">Reference proteome</keyword>
<reference evidence="10 11" key="1">
    <citation type="submission" date="2019-06" db="EMBL/GenBank/DDBJ databases">
        <title>Draft genome sequence of the filamentous fungus Phialemoniopsis curvata isolated from diesel fuel.</title>
        <authorList>
            <person name="Varaljay V.A."/>
            <person name="Lyon W.J."/>
            <person name="Crouch A.L."/>
            <person name="Drake C.E."/>
            <person name="Hollomon J.M."/>
            <person name="Nadeau L.J."/>
            <person name="Nunn H.S."/>
            <person name="Stevenson B.S."/>
            <person name="Bojanowski C.L."/>
            <person name="Crookes-Goodson W.J."/>
        </authorList>
    </citation>
    <scope>NUCLEOTIDE SEQUENCE [LARGE SCALE GENOMIC DNA]</scope>
    <source>
        <strain evidence="10 11">D216</strain>
    </source>
</reference>
<organism evidence="10 11">
    <name type="scientific">Thyridium curvatum</name>
    <dbReference type="NCBI Taxonomy" id="1093900"/>
    <lineage>
        <taxon>Eukaryota</taxon>
        <taxon>Fungi</taxon>
        <taxon>Dikarya</taxon>
        <taxon>Ascomycota</taxon>
        <taxon>Pezizomycotina</taxon>
        <taxon>Sordariomycetes</taxon>
        <taxon>Sordariomycetidae</taxon>
        <taxon>Thyridiales</taxon>
        <taxon>Thyridiaceae</taxon>
        <taxon>Thyridium</taxon>
    </lineage>
</organism>
<evidence type="ECO:0000256" key="4">
    <source>
        <dbReference type="ARBA" id="ARBA00022729"/>
    </source>
</evidence>
<dbReference type="Gene3D" id="2.60.40.1180">
    <property type="entry name" value="Golgi alpha-mannosidase II"/>
    <property type="match status" value="1"/>
</dbReference>
<comment type="catalytic activity">
    <reaction evidence="1 7">
        <text>Hydrolysis of terminal, non-reducing alpha-D-galactose residues in alpha-D-galactosides, including galactose oligosaccharides, galactomannans and galactolipids.</text>
        <dbReference type="EC" id="3.2.1.22"/>
    </reaction>
</comment>
<proteinExistence type="inferred from homology"/>
<dbReference type="Gene3D" id="3.20.20.70">
    <property type="entry name" value="Aldolase class I"/>
    <property type="match status" value="1"/>
</dbReference>
<dbReference type="CDD" id="cd04081">
    <property type="entry name" value="CBM35_galactosidase-like"/>
    <property type="match status" value="1"/>
</dbReference>
<dbReference type="InterPro" id="IPR041233">
    <property type="entry name" value="Melibiase_C"/>
</dbReference>
<keyword evidence="4 8" id="KW-0732">Signal</keyword>
<dbReference type="InterPro" id="IPR013780">
    <property type="entry name" value="Glyco_hydro_b"/>
</dbReference>
<dbReference type="GeneID" id="41971644"/>
<name>A0A507B1P5_9PEZI</name>
<dbReference type="Pfam" id="PF17801">
    <property type="entry name" value="Melibiase_C"/>
    <property type="match status" value="1"/>
</dbReference>
<dbReference type="OrthoDB" id="5795902at2759"/>
<dbReference type="AlphaFoldDB" id="A0A507B1P5"/>
<dbReference type="PANTHER" id="PTHR11452:SF75">
    <property type="entry name" value="ALPHA-GALACTOSIDASE MEL1"/>
    <property type="match status" value="1"/>
</dbReference>
<dbReference type="PRINTS" id="PR00740">
    <property type="entry name" value="GLHYDRLASE27"/>
</dbReference>
<feature type="chain" id="PRO_5021240962" description="Alpha-galactosidase" evidence="8">
    <location>
        <begin position="22"/>
        <end position="552"/>
    </location>
</feature>
<dbReference type="InParanoid" id="A0A507B1P5"/>
<comment type="caution">
    <text evidence="10">The sequence shown here is derived from an EMBL/GenBank/DDBJ whole genome shotgun (WGS) entry which is preliminary data.</text>
</comment>
<evidence type="ECO:0000256" key="8">
    <source>
        <dbReference type="SAM" id="SignalP"/>
    </source>
</evidence>
<dbReference type="InterPro" id="IPR017853">
    <property type="entry name" value="GH"/>
</dbReference>
<dbReference type="STRING" id="1093900.A0A507B1P5"/>
<keyword evidence="7" id="KW-1015">Disulfide bond</keyword>
<evidence type="ECO:0000256" key="2">
    <source>
        <dbReference type="ARBA" id="ARBA00009743"/>
    </source>
</evidence>
<dbReference type="Proteomes" id="UP000319257">
    <property type="component" value="Unassembled WGS sequence"/>
</dbReference>
<dbReference type="Gene3D" id="2.60.120.260">
    <property type="entry name" value="Galactose-binding domain-like"/>
    <property type="match status" value="1"/>
</dbReference>
<dbReference type="InterPro" id="IPR002241">
    <property type="entry name" value="Glyco_hydro_27"/>
</dbReference>
<dbReference type="InterPro" id="IPR013785">
    <property type="entry name" value="Aldolase_TIM"/>
</dbReference>
<protein>
    <recommendedName>
        <fullName evidence="3 7">Alpha-galactosidase</fullName>
        <ecNumber evidence="3 7">3.2.1.22</ecNumber>
    </recommendedName>
    <alternativeName>
        <fullName evidence="7">Melibiase</fullName>
    </alternativeName>
</protein>
<dbReference type="RefSeq" id="XP_030997913.1">
    <property type="nucleotide sequence ID" value="XM_031138582.1"/>
</dbReference>
<feature type="signal peptide" evidence="8">
    <location>
        <begin position="1"/>
        <end position="21"/>
    </location>
</feature>
<dbReference type="SUPFAM" id="SSF51011">
    <property type="entry name" value="Glycosyl hydrolase domain"/>
    <property type="match status" value="1"/>
</dbReference>
<dbReference type="SUPFAM" id="SSF51445">
    <property type="entry name" value="(Trans)glycosidases"/>
    <property type="match status" value="1"/>
</dbReference>
<dbReference type="FunFam" id="3.20.20.70:FF:000197">
    <property type="entry name" value="Alpha-galactosidase"/>
    <property type="match status" value="1"/>
</dbReference>
<evidence type="ECO:0000256" key="3">
    <source>
        <dbReference type="ARBA" id="ARBA00012755"/>
    </source>
</evidence>
<evidence type="ECO:0000313" key="11">
    <source>
        <dbReference type="Proteomes" id="UP000319257"/>
    </source>
</evidence>
<sequence>MQTQAIYMLLAAVGLLDPASATLLRTSMPLMGWNSYNYYNCNPNESIIKANAQGLVSLGFDKLGYKWVTTDCGWNANYRDSSGQLVWVSSRFPSGGKALGDFLHGLGLKFGVYSGGGYYQCGSTDLPASLNHETTDANSFNNWGADSLKYDNCYSTSNTTMVDNTSPGAVSPTRFETMSKALGAVSRGIVFQVCQWGVGENLGIWAPPIAESWRISNDIQNNWKSIWRIANEVVPYYKYTKPGAYPDMDMLTVGLGALSHEEERFHFGLWSIMKSPLIMGAPALTSATSSQSLATLGNAEVIALNQDSLGEQARLVRRYTEEEWDVFVGTLSGDRLVIGLANWKNGSTAASVDLASVLGISSATARDVWAAQDLGTISGTYSKTLAPHQLQLLVLSNVAKTSATPKSAGYYTATDATLSGSAAKTTCSSTQCLPAHAKVGFIGQGPAAAAVTFNGVKAATSGTKLLGVDFINYDIATDSAWANGSNTRNMTISVNGATPKRWAFPISGGNWFDTGRLQIEVGGFKAGDNTVVFRAATDGQYAPDLVGFEVFE</sequence>
<evidence type="ECO:0000259" key="9">
    <source>
        <dbReference type="Pfam" id="PF17801"/>
    </source>
</evidence>
<keyword evidence="6 7" id="KW-0326">Glycosidase</keyword>
<evidence type="ECO:0000256" key="6">
    <source>
        <dbReference type="ARBA" id="ARBA00023295"/>
    </source>
</evidence>